<feature type="compositionally biased region" description="Low complexity" evidence="1">
    <location>
        <begin position="1152"/>
        <end position="1170"/>
    </location>
</feature>
<feature type="compositionally biased region" description="Acidic residues" evidence="1">
    <location>
        <begin position="515"/>
        <end position="525"/>
    </location>
</feature>
<organism evidence="3 4">
    <name type="scientific">Cladosporium halotolerans</name>
    <dbReference type="NCBI Taxonomy" id="1052096"/>
    <lineage>
        <taxon>Eukaryota</taxon>
        <taxon>Fungi</taxon>
        <taxon>Dikarya</taxon>
        <taxon>Ascomycota</taxon>
        <taxon>Pezizomycotina</taxon>
        <taxon>Dothideomycetes</taxon>
        <taxon>Dothideomycetidae</taxon>
        <taxon>Cladosporiales</taxon>
        <taxon>Cladosporiaceae</taxon>
        <taxon>Cladosporium</taxon>
    </lineage>
</organism>
<feature type="region of interest" description="Disordered" evidence="1">
    <location>
        <begin position="978"/>
        <end position="1278"/>
    </location>
</feature>
<feature type="region of interest" description="Disordered" evidence="1">
    <location>
        <begin position="773"/>
        <end position="818"/>
    </location>
</feature>
<feature type="compositionally biased region" description="Polar residues" evidence="1">
    <location>
        <begin position="979"/>
        <end position="1003"/>
    </location>
</feature>
<feature type="compositionally biased region" description="Polar residues" evidence="1">
    <location>
        <begin position="295"/>
        <end position="314"/>
    </location>
</feature>
<gene>
    <name evidence="3" type="ORF">WHR41_05189</name>
</gene>
<protein>
    <recommendedName>
        <fullName evidence="2">Telomeric single stranded DNA binding POT1/Cdc13 domain-containing protein</fullName>
    </recommendedName>
</protein>
<feature type="compositionally biased region" description="Basic and acidic residues" evidence="1">
    <location>
        <begin position="497"/>
        <end position="508"/>
    </location>
</feature>
<feature type="compositionally biased region" description="Acidic residues" evidence="1">
    <location>
        <begin position="1452"/>
        <end position="1472"/>
    </location>
</feature>
<evidence type="ECO:0000259" key="2">
    <source>
        <dbReference type="SMART" id="SM00976"/>
    </source>
</evidence>
<feature type="compositionally biased region" description="Polar residues" evidence="1">
    <location>
        <begin position="913"/>
        <end position="932"/>
    </location>
</feature>
<evidence type="ECO:0000256" key="1">
    <source>
        <dbReference type="SAM" id="MobiDB-lite"/>
    </source>
</evidence>
<dbReference type="Proteomes" id="UP000803884">
    <property type="component" value="Unassembled WGS sequence"/>
</dbReference>
<proteinExistence type="predicted"/>
<feature type="compositionally biased region" description="Basic and acidic residues" evidence="1">
    <location>
        <begin position="427"/>
        <end position="438"/>
    </location>
</feature>
<feature type="compositionally biased region" description="Basic and acidic residues" evidence="1">
    <location>
        <begin position="1236"/>
        <end position="1248"/>
    </location>
</feature>
<feature type="compositionally biased region" description="Polar residues" evidence="1">
    <location>
        <begin position="732"/>
        <end position="741"/>
    </location>
</feature>
<feature type="region of interest" description="Disordered" evidence="1">
    <location>
        <begin position="830"/>
        <end position="964"/>
    </location>
</feature>
<name>A0AB34KN34_9PEZI</name>
<dbReference type="EMBL" id="JAAQHG020000014">
    <property type="protein sequence ID" value="KAL1586437.1"/>
    <property type="molecule type" value="Genomic_DNA"/>
</dbReference>
<feature type="domain" description="Telomeric single stranded DNA binding POT1/Cdc13" evidence="2">
    <location>
        <begin position="1280"/>
        <end position="1443"/>
    </location>
</feature>
<dbReference type="InterPro" id="IPR011564">
    <property type="entry name" value="Telomer_end-bd_POT1/Cdc13"/>
</dbReference>
<accession>A0AB34KN34</accession>
<keyword evidence="4" id="KW-1185">Reference proteome</keyword>
<feature type="compositionally biased region" description="Basic and acidic residues" evidence="1">
    <location>
        <begin position="1068"/>
        <end position="1087"/>
    </location>
</feature>
<sequence>MSTTIPIQDLDTTTNPPADRTIHAVVTLVWPYSSSTRQCALLLSELDFRLRAKGGQVRVKFSGPSARAVAGQRLGIGDQVILGLKGGDWVRDEGGIAVRVPGKSVGELQFGRGLQLKVQKDGVADAEINVSEDAMDDVEEETRKVPTTPAAKKRPSGTGFRSSVGSPPASAAIYSSPAFVKRMAEFSYLDGLSRLFEEELDDQNGPRKKARISIGDVKDWKVVDRTPSPEVPTADPDTGDNLEVAREALQAGSDGNEPAPISSVERPIKDTSTALHSSESAPAPEPLRFAEKESTGSVPQLQFSTASPAAQPSRHTPAAEESVNPLTPRLLPVASSALPSTTPQISPLTARNIVGEPSEIAGVRSAENRPQEATSTLVTVEQRGLPAASELQNAPEVVVEDDSATNASEFLLDPARSDLFVDQAGHEEDHMADERRSAMDTPAVQSNIPDNELDENMSDAEEEDDEMFMNEQDAEDVFDADALEGEEPSDDDTNENLEMHTMADERQEFVQSSVEDSDIESELEEAQAAQEQLDDETDQPGQAIAEEEASQPPVFKPASTLLQEAQTPIKQPVGKDVNEGVSVATPTTKPSQDSRSEQLTTVATPAAKSPDTPKRTPQSAHDRVMKRTLQSLFGLKGTPSPEKEDLAATKAPVEAKAEQQAIFTTQDVAEDPRSMHDEPQIEDAEKTQEGTDETPEASSQKAQEEPVEVIELASSSDEEDDAPLPADEMAESNHNVVSEPTPSTPMPQQRKAPEISAPVHETLQELVEDITTEAASIAQQPAEPEDVQPVARPRSEEAEMKDNHERHQIISPEGDAAVGTPEIAMVEAEGVASVPEPSGTEAPLAEFMEVEETRPAEAEISDLETSKQEQMTEQEVQLDEPELFQPPLPAKASSSLPAEDTPEQPAAAHGATTEISEAQQREVISSPTSFHSQLKAEASFDQTQRQQGLETSSRPASRDTMEGFSPVALGSLSREVLGTNGNNVAEGQAPDSISTHEVGQPSNDAHPHGRLASEADNLIPDETRETPSRTVNQTEVIELESSPSEMLSLVNTKQSEHMQELTPQQSSFEDKQESFVYREEVVQREEQTPTEVPEEQLHTVQTSEQGTAVDVQRTSHLDLPPTPSLSQPVKAETLLPEANEAQAPVRHLPLTPQGSSKPQLSSQLPSQAGLNGRPTMDTEMPEQQENQEAQSTQPAQQPQPKTPARRSLRTRLSNVPDVISAWFSPKRSSIAAAQEASKEQDHSPDKPITRAPEPEPEPEPTETTNPPPPAEGLSTPHAYFTPLSALPQHLNPSTPQTLDVLAVVTTAPKPPERAKAGPRDYFTSFRVADPSLPLQQPASSVRVEVFRPWKAVLPAAEAGDVVLLRAFAVKSRKRRAFLLSCDASAWCVWRFGEVGGAVEEEEEKIRRRSSVSGAEVREEVKGPPVEFGEAERERAGVLRGWWVGLRGKEDGGEAEGEEERGRDVEEDEEEEV</sequence>
<feature type="compositionally biased region" description="Polar residues" evidence="1">
    <location>
        <begin position="940"/>
        <end position="955"/>
    </location>
</feature>
<feature type="region of interest" description="Disordered" evidence="1">
    <location>
        <begin position="1447"/>
        <end position="1472"/>
    </location>
</feature>
<feature type="compositionally biased region" description="Polar residues" evidence="1">
    <location>
        <begin position="584"/>
        <end position="603"/>
    </location>
</feature>
<feature type="compositionally biased region" description="Basic and acidic residues" evidence="1">
    <location>
        <begin position="793"/>
        <end position="808"/>
    </location>
</feature>
<dbReference type="GO" id="GO:0000781">
    <property type="term" value="C:chromosome, telomeric region"/>
    <property type="evidence" value="ECO:0007669"/>
    <property type="project" value="InterPro"/>
</dbReference>
<dbReference type="InterPro" id="IPR012340">
    <property type="entry name" value="NA-bd_OB-fold"/>
</dbReference>
<feature type="compositionally biased region" description="Low complexity" evidence="1">
    <location>
        <begin position="1187"/>
        <end position="1199"/>
    </location>
</feature>
<feature type="compositionally biased region" description="Low complexity" evidence="1">
    <location>
        <begin position="1039"/>
        <end position="1049"/>
    </location>
</feature>
<feature type="region of interest" description="Disordered" evidence="1">
    <location>
        <begin position="133"/>
        <end position="168"/>
    </location>
</feature>
<dbReference type="Gene3D" id="2.40.50.140">
    <property type="entry name" value="Nucleic acid-binding proteins"/>
    <property type="match status" value="1"/>
</dbReference>
<feature type="compositionally biased region" description="Polar residues" evidence="1">
    <location>
        <begin position="560"/>
        <end position="569"/>
    </location>
</feature>
<dbReference type="GeneID" id="96006632"/>
<feature type="compositionally biased region" description="Basic and acidic residues" evidence="1">
    <location>
        <begin position="670"/>
        <end position="689"/>
    </location>
</feature>
<dbReference type="GO" id="GO:0003677">
    <property type="term" value="F:DNA binding"/>
    <property type="evidence" value="ECO:0007669"/>
    <property type="project" value="InterPro"/>
</dbReference>
<dbReference type="CDD" id="cd04497">
    <property type="entry name" value="hPOT1_OB1_like"/>
    <property type="match status" value="1"/>
</dbReference>
<feature type="compositionally biased region" description="Acidic residues" evidence="1">
    <location>
        <begin position="451"/>
        <end position="495"/>
    </location>
</feature>
<dbReference type="SMART" id="SM00976">
    <property type="entry name" value="Telo_bind"/>
    <property type="match status" value="1"/>
</dbReference>
<dbReference type="RefSeq" id="XP_069229542.1">
    <property type="nucleotide sequence ID" value="XM_069373794.1"/>
</dbReference>
<feature type="region of interest" description="Disordered" evidence="1">
    <location>
        <begin position="291"/>
        <end position="324"/>
    </location>
</feature>
<dbReference type="GO" id="GO:0000723">
    <property type="term" value="P:telomere maintenance"/>
    <property type="evidence" value="ECO:0007669"/>
    <property type="project" value="InterPro"/>
</dbReference>
<feature type="compositionally biased region" description="Basic and acidic residues" evidence="1">
    <location>
        <begin position="641"/>
        <end position="657"/>
    </location>
</feature>
<dbReference type="SUPFAM" id="SSF50249">
    <property type="entry name" value="Nucleic acid-binding proteins"/>
    <property type="match status" value="1"/>
</dbReference>
<evidence type="ECO:0000313" key="4">
    <source>
        <dbReference type="Proteomes" id="UP000803884"/>
    </source>
</evidence>
<comment type="caution">
    <text evidence="3">The sequence shown here is derived from an EMBL/GenBank/DDBJ whole genome shotgun (WGS) entry which is preliminary data.</text>
</comment>
<evidence type="ECO:0000313" key="3">
    <source>
        <dbReference type="EMBL" id="KAL1586437.1"/>
    </source>
</evidence>
<feature type="region of interest" description="Disordered" evidence="1">
    <location>
        <begin position="427"/>
        <end position="753"/>
    </location>
</feature>
<reference evidence="3 4" key="1">
    <citation type="journal article" date="2020" name="Microbiol. Resour. Announc.">
        <title>Draft Genome Sequence of a Cladosporium Species Isolated from the Mesophotic Ascidian Didemnum maculosum.</title>
        <authorList>
            <person name="Gioti A."/>
            <person name="Siaperas R."/>
            <person name="Nikolaivits E."/>
            <person name="Le Goff G."/>
            <person name="Ouazzani J."/>
            <person name="Kotoulas G."/>
            <person name="Topakas E."/>
        </authorList>
    </citation>
    <scope>NUCLEOTIDE SEQUENCE [LARGE SCALE GENOMIC DNA]</scope>
    <source>
        <strain evidence="3 4">TM138-S3</strain>
    </source>
</reference>